<protein>
    <submittedName>
        <fullName evidence="2">Uncharacterized protein</fullName>
    </submittedName>
</protein>
<evidence type="ECO:0000313" key="3">
    <source>
        <dbReference type="Proteomes" id="UP000228934"/>
    </source>
</evidence>
<keyword evidence="3" id="KW-1185">Reference proteome</keyword>
<feature type="region of interest" description="Disordered" evidence="1">
    <location>
        <begin position="51"/>
        <end position="89"/>
    </location>
</feature>
<organism evidence="2 3">
    <name type="scientific">Aquarana catesbeiana</name>
    <name type="common">American bullfrog</name>
    <name type="synonym">Rana catesbeiana</name>
    <dbReference type="NCBI Taxonomy" id="8400"/>
    <lineage>
        <taxon>Eukaryota</taxon>
        <taxon>Metazoa</taxon>
        <taxon>Chordata</taxon>
        <taxon>Craniata</taxon>
        <taxon>Vertebrata</taxon>
        <taxon>Euteleostomi</taxon>
        <taxon>Amphibia</taxon>
        <taxon>Batrachia</taxon>
        <taxon>Anura</taxon>
        <taxon>Neobatrachia</taxon>
        <taxon>Ranoidea</taxon>
        <taxon>Ranidae</taxon>
        <taxon>Aquarana</taxon>
    </lineage>
</organism>
<proteinExistence type="predicted"/>
<feature type="compositionally biased region" description="Basic and acidic residues" evidence="1">
    <location>
        <begin position="54"/>
        <end position="64"/>
    </location>
</feature>
<dbReference type="AlphaFoldDB" id="A0A2G9QIQ3"/>
<feature type="region of interest" description="Disordered" evidence="1">
    <location>
        <begin position="1"/>
        <end position="37"/>
    </location>
</feature>
<feature type="non-terminal residue" evidence="2">
    <location>
        <position position="1"/>
    </location>
</feature>
<accession>A0A2G9QIQ3</accession>
<gene>
    <name evidence="2" type="ORF">AB205_0205460</name>
</gene>
<dbReference type="EMBL" id="KV981357">
    <property type="protein sequence ID" value="PIO15480.1"/>
    <property type="molecule type" value="Genomic_DNA"/>
</dbReference>
<feature type="compositionally biased region" description="Basic and acidic residues" evidence="1">
    <location>
        <begin position="24"/>
        <end position="33"/>
    </location>
</feature>
<evidence type="ECO:0000313" key="2">
    <source>
        <dbReference type="EMBL" id="PIO15480.1"/>
    </source>
</evidence>
<name>A0A2G9QIQ3_AQUCT</name>
<evidence type="ECO:0000256" key="1">
    <source>
        <dbReference type="SAM" id="MobiDB-lite"/>
    </source>
</evidence>
<dbReference type="Proteomes" id="UP000228934">
    <property type="component" value="Unassembled WGS sequence"/>
</dbReference>
<dbReference type="OrthoDB" id="3183924at2759"/>
<reference evidence="3" key="1">
    <citation type="journal article" date="2017" name="Nat. Commun.">
        <title>The North American bullfrog draft genome provides insight into hormonal regulation of long noncoding RNA.</title>
        <authorList>
            <person name="Hammond S.A."/>
            <person name="Warren R.L."/>
            <person name="Vandervalk B.P."/>
            <person name="Kucuk E."/>
            <person name="Khan H."/>
            <person name="Gibb E.A."/>
            <person name="Pandoh P."/>
            <person name="Kirk H."/>
            <person name="Zhao Y."/>
            <person name="Jones M."/>
            <person name="Mungall A.J."/>
            <person name="Coope R."/>
            <person name="Pleasance S."/>
            <person name="Moore R.A."/>
            <person name="Holt R.A."/>
            <person name="Round J.M."/>
            <person name="Ohora S."/>
            <person name="Walle B.V."/>
            <person name="Veldhoen N."/>
            <person name="Helbing C.C."/>
            <person name="Birol I."/>
        </authorList>
    </citation>
    <scope>NUCLEOTIDE SEQUENCE [LARGE SCALE GENOMIC DNA]</scope>
</reference>
<sequence length="89" mass="9762">KIKGGEGRGGGRVLGEGPVPGRIGEGRLEGEVSKEEEEGWWRGICAHHHRLREKKTELREDRTNHGPPTSGVQRLLPGQPGLQREPEGV</sequence>